<evidence type="ECO:0000256" key="6">
    <source>
        <dbReference type="ARBA" id="ARBA00022840"/>
    </source>
</evidence>
<keyword evidence="3" id="KW-0808">Transferase</keyword>
<keyword evidence="4" id="KW-0547">Nucleotide-binding</keyword>
<organism evidence="7">
    <name type="scientific">Gongylonema pulchrum</name>
    <dbReference type="NCBI Taxonomy" id="637853"/>
    <lineage>
        <taxon>Eukaryota</taxon>
        <taxon>Metazoa</taxon>
        <taxon>Ecdysozoa</taxon>
        <taxon>Nematoda</taxon>
        <taxon>Chromadorea</taxon>
        <taxon>Rhabditida</taxon>
        <taxon>Spirurina</taxon>
        <taxon>Spiruromorpha</taxon>
        <taxon>Spiruroidea</taxon>
        <taxon>Gongylonematidae</taxon>
        <taxon>Gongylonema</taxon>
    </lineage>
</organism>
<comment type="similarity">
    <text evidence="1">Belongs to the protein kinase superfamily. CAMK Ser/Thr protein kinase family.</text>
</comment>
<evidence type="ECO:0000313" key="7">
    <source>
        <dbReference type="WBParaSite" id="GPUH_0002697201-mRNA-1"/>
    </source>
</evidence>
<accession>A0A183F151</accession>
<reference evidence="7" key="1">
    <citation type="submission" date="2016-06" db="UniProtKB">
        <authorList>
            <consortium name="WormBaseParasite"/>
        </authorList>
    </citation>
    <scope>IDENTIFICATION</scope>
</reference>
<dbReference type="InterPro" id="IPR050205">
    <property type="entry name" value="CDPK_Ser/Thr_kinases"/>
</dbReference>
<dbReference type="InterPro" id="IPR011009">
    <property type="entry name" value="Kinase-like_dom_sf"/>
</dbReference>
<keyword evidence="2" id="KW-0723">Serine/threonine-protein kinase</keyword>
<keyword evidence="6" id="KW-0067">ATP-binding</keyword>
<sequence>LGTKIKKIYRFILINCFIIFQAIGKRKRDPTEEKRYSHYANIVKLYDVYEDNLSIYLVAIGKRKRDPTEEKRYSHYANVVKLYDVYEDNLSIYLVVELCLGGELLSTIMSLKYFSEREAAAMLRLANAI</sequence>
<dbReference type="AlphaFoldDB" id="A0A183F151"/>
<keyword evidence="5" id="KW-0418">Kinase</keyword>
<dbReference type="Gene3D" id="1.10.510.10">
    <property type="entry name" value="Transferase(Phosphotransferase) domain 1"/>
    <property type="match status" value="1"/>
</dbReference>
<dbReference type="PANTHER" id="PTHR24349">
    <property type="entry name" value="SERINE/THREONINE-PROTEIN KINASE"/>
    <property type="match status" value="1"/>
</dbReference>
<evidence type="ECO:0000256" key="5">
    <source>
        <dbReference type="ARBA" id="ARBA00022777"/>
    </source>
</evidence>
<evidence type="ECO:0000256" key="3">
    <source>
        <dbReference type="ARBA" id="ARBA00022679"/>
    </source>
</evidence>
<proteinExistence type="inferred from homology"/>
<evidence type="ECO:0000256" key="2">
    <source>
        <dbReference type="ARBA" id="ARBA00022527"/>
    </source>
</evidence>
<evidence type="ECO:0000256" key="1">
    <source>
        <dbReference type="ARBA" id="ARBA00006692"/>
    </source>
</evidence>
<protein>
    <submittedName>
        <fullName evidence="7">Protein kinase domain-containing protein</fullName>
    </submittedName>
</protein>
<dbReference type="GO" id="GO:0004674">
    <property type="term" value="F:protein serine/threonine kinase activity"/>
    <property type="evidence" value="ECO:0007669"/>
    <property type="project" value="UniProtKB-KW"/>
</dbReference>
<dbReference type="SUPFAM" id="SSF56112">
    <property type="entry name" value="Protein kinase-like (PK-like)"/>
    <property type="match status" value="1"/>
</dbReference>
<dbReference type="GO" id="GO:0005524">
    <property type="term" value="F:ATP binding"/>
    <property type="evidence" value="ECO:0007669"/>
    <property type="project" value="UniProtKB-KW"/>
</dbReference>
<dbReference type="WBParaSite" id="GPUH_0002697201-mRNA-1">
    <property type="protein sequence ID" value="GPUH_0002697201-mRNA-1"/>
    <property type="gene ID" value="GPUH_0002697201"/>
</dbReference>
<dbReference type="Gene3D" id="3.30.200.20">
    <property type="entry name" value="Phosphorylase Kinase, domain 1"/>
    <property type="match status" value="1"/>
</dbReference>
<name>A0A183F151_9BILA</name>
<evidence type="ECO:0000256" key="4">
    <source>
        <dbReference type="ARBA" id="ARBA00022741"/>
    </source>
</evidence>